<gene>
    <name evidence="1" type="ORF">CAFE_17840</name>
</gene>
<dbReference type="RefSeq" id="WP_156990421.1">
    <property type="nucleotide sequence ID" value="NZ_VWXL01000052.1"/>
</dbReference>
<evidence type="ECO:0000313" key="2">
    <source>
        <dbReference type="Proteomes" id="UP000469440"/>
    </source>
</evidence>
<name>A0A6N8HZ88_9FIRM</name>
<accession>A0A6N8HZ88</accession>
<keyword evidence="2" id="KW-1185">Reference proteome</keyword>
<evidence type="ECO:0000313" key="1">
    <source>
        <dbReference type="EMBL" id="MVB11082.1"/>
    </source>
</evidence>
<organism evidence="1 2">
    <name type="scientific">Caproicibacter fermentans</name>
    <dbReference type="NCBI Taxonomy" id="2576756"/>
    <lineage>
        <taxon>Bacteria</taxon>
        <taxon>Bacillati</taxon>
        <taxon>Bacillota</taxon>
        <taxon>Clostridia</taxon>
        <taxon>Eubacteriales</taxon>
        <taxon>Acutalibacteraceae</taxon>
        <taxon>Caproicibacter</taxon>
    </lineage>
</organism>
<evidence type="ECO:0008006" key="3">
    <source>
        <dbReference type="Google" id="ProtNLM"/>
    </source>
</evidence>
<dbReference type="OrthoDB" id="9815473at2"/>
<sequence length="304" mass="33079">MTQIFYEGTEISADVELSDLKVTDSCGDQADGIDAVFANSENQWSGWKPRKGDTLNIIHDGYRSGSMWIDRIRQETGTIQIGAVSIPTGGKTKQTRAWEKVSLITIAAQLAKEYGMTVKFLSVPNEVYSRVDQMGRGDFGFLRERAALEGCSLKIQDSELYLFSDVWLEGQPSVKTIDAADFLESPRFSDSAGETYGSCSVSWGKTGAVYTDSGGIGPELSVTDYPVSSAGEALRFAKNLLRNANKKGVTGEISIPLDTTVSAGNVIEISGTGLNDGKYLIDAAQHSFAEEISRFSLHQCFTRF</sequence>
<comment type="caution">
    <text evidence="1">The sequence shown here is derived from an EMBL/GenBank/DDBJ whole genome shotgun (WGS) entry which is preliminary data.</text>
</comment>
<proteinExistence type="predicted"/>
<dbReference type="AlphaFoldDB" id="A0A6N8HZ88"/>
<dbReference type="Proteomes" id="UP000469440">
    <property type="component" value="Unassembled WGS sequence"/>
</dbReference>
<reference evidence="1 2" key="1">
    <citation type="submission" date="2019-09" db="EMBL/GenBank/DDBJ databases">
        <title>Genome sequence of Clostridium sp. EA1.</title>
        <authorList>
            <person name="Poehlein A."/>
            <person name="Bengelsdorf F.R."/>
            <person name="Daniel R."/>
        </authorList>
    </citation>
    <scope>NUCLEOTIDE SEQUENCE [LARGE SCALE GENOMIC DNA]</scope>
    <source>
        <strain evidence="1 2">EA1</strain>
    </source>
</reference>
<protein>
    <recommendedName>
        <fullName evidence="3">Phage tail protein</fullName>
    </recommendedName>
</protein>
<dbReference type="SUPFAM" id="SSF69279">
    <property type="entry name" value="Phage tail proteins"/>
    <property type="match status" value="1"/>
</dbReference>
<dbReference type="EMBL" id="VWXL01000052">
    <property type="protein sequence ID" value="MVB11082.1"/>
    <property type="molecule type" value="Genomic_DNA"/>
</dbReference>